<proteinExistence type="predicted"/>
<gene>
    <name evidence="1" type="ORF">COV62_02435</name>
</gene>
<evidence type="ECO:0000313" key="2">
    <source>
        <dbReference type="Proteomes" id="UP000231139"/>
    </source>
</evidence>
<feature type="non-terminal residue" evidence="1">
    <location>
        <position position="1"/>
    </location>
</feature>
<comment type="caution">
    <text evidence="1">The sequence shown here is derived from an EMBL/GenBank/DDBJ whole genome shotgun (WGS) entry which is preliminary data.</text>
</comment>
<protein>
    <recommendedName>
        <fullName evidence="3">Homing endonuclease LAGLIDADG domain-containing protein</fullName>
    </recommendedName>
</protein>
<dbReference type="AlphaFoldDB" id="A0A2H0MZE4"/>
<reference evidence="1 2" key="1">
    <citation type="submission" date="2017-09" db="EMBL/GenBank/DDBJ databases">
        <title>Depth-based differentiation of microbial function through sediment-hosted aquifers and enrichment of novel symbionts in the deep terrestrial subsurface.</title>
        <authorList>
            <person name="Probst A.J."/>
            <person name="Ladd B."/>
            <person name="Jarett J.K."/>
            <person name="Geller-Mcgrath D.E."/>
            <person name="Sieber C.M."/>
            <person name="Emerson J.B."/>
            <person name="Anantharaman K."/>
            <person name="Thomas B.C."/>
            <person name="Malmstrom R."/>
            <person name="Stieglmeier M."/>
            <person name="Klingl A."/>
            <person name="Woyke T."/>
            <person name="Ryan C.M."/>
            <person name="Banfield J.F."/>
        </authorList>
    </citation>
    <scope>NUCLEOTIDE SEQUENCE [LARGE SCALE GENOMIC DNA]</scope>
    <source>
        <strain evidence="1">CG11_big_fil_rev_8_21_14_0_20_35_11</strain>
    </source>
</reference>
<evidence type="ECO:0000313" key="1">
    <source>
        <dbReference type="EMBL" id="PIR02037.1"/>
    </source>
</evidence>
<dbReference type="Proteomes" id="UP000231139">
    <property type="component" value="Unassembled WGS sequence"/>
</dbReference>
<dbReference type="EMBL" id="PCWK01000056">
    <property type="protein sequence ID" value="PIR02037.1"/>
    <property type="molecule type" value="Genomic_DNA"/>
</dbReference>
<accession>A0A2H0MZE4</accession>
<evidence type="ECO:0008006" key="3">
    <source>
        <dbReference type="Google" id="ProtNLM"/>
    </source>
</evidence>
<organism evidence="1 2">
    <name type="scientific">Candidatus Nealsonbacteria bacterium CG11_big_fil_rev_8_21_14_0_20_35_11</name>
    <dbReference type="NCBI Taxonomy" id="1974713"/>
    <lineage>
        <taxon>Bacteria</taxon>
        <taxon>Candidatus Nealsoniibacteriota</taxon>
    </lineage>
</organism>
<sequence length="95" mass="11830">FVRRDYLKRLTHPYWCKYCKPYWKPKTFEDRLKLSRVHRKYNLDETFFEKTDSEEKAYWLGFLAGDSAITDENRLRLRLAIKDKKHLQRFKKIIK</sequence>
<name>A0A2H0MZE4_9BACT</name>